<dbReference type="CDD" id="cd04077">
    <property type="entry name" value="Peptidases_S8_PCSK9_ProteinaseK_like"/>
    <property type="match status" value="1"/>
</dbReference>
<dbReference type="Pfam" id="PF05922">
    <property type="entry name" value="Inhibitor_I9"/>
    <property type="match status" value="1"/>
</dbReference>
<dbReference type="Gene3D" id="3.40.50.200">
    <property type="entry name" value="Peptidase S8/S53 domain"/>
    <property type="match status" value="1"/>
</dbReference>
<evidence type="ECO:0000256" key="5">
    <source>
        <dbReference type="ARBA" id="ARBA00022670"/>
    </source>
</evidence>
<evidence type="ECO:0000256" key="10">
    <source>
        <dbReference type="ARBA" id="ARBA00023145"/>
    </source>
</evidence>
<dbReference type="PROSITE" id="PS51892">
    <property type="entry name" value="SUBTILASE"/>
    <property type="match status" value="1"/>
</dbReference>
<dbReference type="GO" id="GO:0005576">
    <property type="term" value="C:extracellular region"/>
    <property type="evidence" value="ECO:0007669"/>
    <property type="project" value="UniProtKB-SubCell"/>
</dbReference>
<evidence type="ECO:0000256" key="3">
    <source>
        <dbReference type="ARBA" id="ARBA00011073"/>
    </source>
</evidence>
<keyword evidence="6 13" id="KW-0732">Signal</keyword>
<dbReference type="GO" id="GO:0004252">
    <property type="term" value="F:serine-type endopeptidase activity"/>
    <property type="evidence" value="ECO:0007669"/>
    <property type="project" value="UniProtKB-UniRule"/>
</dbReference>
<dbReference type="Gene3D" id="3.30.70.80">
    <property type="entry name" value="Peptidase S8 propeptide/proteinase inhibitor I9"/>
    <property type="match status" value="1"/>
</dbReference>
<dbReference type="SUPFAM" id="SSF52743">
    <property type="entry name" value="Subtilisin-like"/>
    <property type="match status" value="1"/>
</dbReference>
<evidence type="ECO:0000256" key="4">
    <source>
        <dbReference type="ARBA" id="ARBA00022525"/>
    </source>
</evidence>
<feature type="domain" description="Peptidase S8/S53" evidence="14">
    <location>
        <begin position="158"/>
        <end position="378"/>
    </location>
</feature>
<evidence type="ECO:0000313" key="16">
    <source>
        <dbReference type="EMBL" id="EZF54051.1"/>
    </source>
</evidence>
<dbReference type="OrthoDB" id="206201at2759"/>
<sequence length="400" mass="41893">MGLFKVIFTAVAALSAVDAAELLSPANSKDIIPNFYLVVMKDSVSSAELDSHVSWVTDLHREGIAKRGTENLGGFRHSYKINGWHAYSGSFDSETLASILGDDKVDFVEHDRHVYISGFVTQKDAPSWGLGRVSHRMDSTRDYVYDENAGSGITFYGVDTGIDIHHPDFGGRAVWGINVVNGTKDNDRHGHGTHTAATAAGIEYGLAKKANVVAVKALNDYGAGLWSNIMKALEWCVNDAREKEILGKAVLNLSISGGKVVAANQAITNAAKAGIFVSVAAGNDNQDATNKSPASAENVCCVAATTIKDDKAKFSNYGSVVKLYAPGQGITSATPNNQTGVMSGTSMAAPHVGGVGATLMASKGIAPSAVCAELIKMASGPVLNPGANTTNKLLYNGSGK</sequence>
<evidence type="ECO:0000259" key="14">
    <source>
        <dbReference type="Pfam" id="PF00082"/>
    </source>
</evidence>
<comment type="similarity">
    <text evidence="3 12">Belongs to the peptidase S8 family.</text>
</comment>
<keyword evidence="11" id="KW-0325">Glycoprotein</keyword>
<name>A0A022W7C4_TRIRU</name>
<evidence type="ECO:0000256" key="2">
    <source>
        <dbReference type="ARBA" id="ARBA00004613"/>
    </source>
</evidence>
<gene>
    <name evidence="16" type="ORF">H103_03134</name>
</gene>
<comment type="function">
    <text evidence="1">Secreted subtilisin-like serine protease with keratinolytic activity that contributes to pathogenicity.</text>
</comment>
<evidence type="ECO:0000256" key="1">
    <source>
        <dbReference type="ARBA" id="ARBA00002101"/>
    </source>
</evidence>
<keyword evidence="8 12" id="KW-0720">Serine protease</keyword>
<feature type="chain" id="PRO_5001510726" evidence="13">
    <location>
        <begin position="20"/>
        <end position="400"/>
    </location>
</feature>
<organism evidence="16">
    <name type="scientific">Trichophyton rubrum CBS 288.86</name>
    <dbReference type="NCBI Taxonomy" id="1215330"/>
    <lineage>
        <taxon>Eukaryota</taxon>
        <taxon>Fungi</taxon>
        <taxon>Dikarya</taxon>
        <taxon>Ascomycota</taxon>
        <taxon>Pezizomycotina</taxon>
        <taxon>Eurotiomycetes</taxon>
        <taxon>Eurotiomycetidae</taxon>
        <taxon>Onygenales</taxon>
        <taxon>Arthrodermataceae</taxon>
        <taxon>Trichophyton</taxon>
    </lineage>
</organism>
<evidence type="ECO:0000256" key="11">
    <source>
        <dbReference type="ARBA" id="ARBA00023180"/>
    </source>
</evidence>
<dbReference type="AlphaFoldDB" id="A0A022W7C4"/>
<dbReference type="InterPro" id="IPR050131">
    <property type="entry name" value="Peptidase_S8_subtilisin-like"/>
</dbReference>
<dbReference type="PRINTS" id="PR00723">
    <property type="entry name" value="SUBTILISIN"/>
</dbReference>
<keyword evidence="10" id="KW-0865">Zymogen</keyword>
<dbReference type="Pfam" id="PF00082">
    <property type="entry name" value="Peptidase_S8"/>
    <property type="match status" value="1"/>
</dbReference>
<feature type="signal peptide" evidence="13">
    <location>
        <begin position="1"/>
        <end position="19"/>
    </location>
</feature>
<evidence type="ECO:0000256" key="7">
    <source>
        <dbReference type="ARBA" id="ARBA00022801"/>
    </source>
</evidence>
<comment type="subcellular location">
    <subcellularLocation>
        <location evidence="2">Secreted</location>
    </subcellularLocation>
</comment>
<feature type="domain" description="Inhibitor I9" evidence="15">
    <location>
        <begin position="36"/>
        <end position="116"/>
    </location>
</feature>
<evidence type="ECO:0000256" key="6">
    <source>
        <dbReference type="ARBA" id="ARBA00022729"/>
    </source>
</evidence>
<proteinExistence type="inferred from homology"/>
<evidence type="ECO:0000256" key="8">
    <source>
        <dbReference type="ARBA" id="ARBA00022825"/>
    </source>
</evidence>
<dbReference type="InterPro" id="IPR000209">
    <property type="entry name" value="Peptidase_S8/S53_dom"/>
</dbReference>
<dbReference type="InterPro" id="IPR010259">
    <property type="entry name" value="S8pro/Inhibitor_I9"/>
</dbReference>
<dbReference type="SUPFAM" id="SSF54897">
    <property type="entry name" value="Protease propeptides/inhibitors"/>
    <property type="match status" value="1"/>
</dbReference>
<dbReference type="Proteomes" id="UP000023758">
    <property type="component" value="Unassembled WGS sequence"/>
</dbReference>
<dbReference type="InterPro" id="IPR015500">
    <property type="entry name" value="Peptidase_S8_subtilisin-rel"/>
</dbReference>
<feature type="active site" description="Charge relay system" evidence="12">
    <location>
        <position position="346"/>
    </location>
</feature>
<dbReference type="InterPro" id="IPR034193">
    <property type="entry name" value="PCSK9_ProteinaseK-like"/>
</dbReference>
<protein>
    <submittedName>
        <fullName evidence="16">Uncharacterized protein</fullName>
    </submittedName>
</protein>
<reference evidence="16" key="1">
    <citation type="submission" date="2014-02" db="EMBL/GenBank/DDBJ databases">
        <title>The Genome Sequence of Trichophyton rubrum (morphotype fischeri) CBS 288.86.</title>
        <authorList>
            <consortium name="The Broad Institute Genomics Platform"/>
            <person name="Cuomo C.A."/>
            <person name="White T.C."/>
            <person name="Graser Y."/>
            <person name="Martinez-Rossi N."/>
            <person name="Heitman J."/>
            <person name="Young S.K."/>
            <person name="Zeng Q."/>
            <person name="Gargeya S."/>
            <person name="Abouelleil A."/>
            <person name="Alvarado L."/>
            <person name="Chapman S.B."/>
            <person name="Gainer-Dewar J."/>
            <person name="Goldberg J."/>
            <person name="Griggs A."/>
            <person name="Gujja S."/>
            <person name="Hansen M."/>
            <person name="Howarth C."/>
            <person name="Imamovic A."/>
            <person name="Larimer J."/>
            <person name="Martinez D."/>
            <person name="Murphy C."/>
            <person name="Pearson M.D."/>
            <person name="Persinoti G."/>
            <person name="Poon T."/>
            <person name="Priest M."/>
            <person name="Roberts A.D."/>
            <person name="Saif S."/>
            <person name="Shea T.D."/>
            <person name="Sykes S.N."/>
            <person name="Wortman J."/>
            <person name="Nusbaum C."/>
            <person name="Birren B."/>
        </authorList>
    </citation>
    <scope>NUCLEOTIDE SEQUENCE [LARGE SCALE GENOMIC DNA]</scope>
    <source>
        <strain evidence="16">CBS 288.86</strain>
    </source>
</reference>
<dbReference type="FunFam" id="3.40.50.200:FF:000014">
    <property type="entry name" value="Proteinase K"/>
    <property type="match status" value="1"/>
</dbReference>
<keyword evidence="7 12" id="KW-0378">Hydrolase</keyword>
<dbReference type="InterPro" id="IPR037045">
    <property type="entry name" value="S8pro/Inhibitor_I9_sf"/>
</dbReference>
<dbReference type="PANTHER" id="PTHR43806:SF58">
    <property type="entry name" value="ALKALINE PROTEASE 1-RELATED"/>
    <property type="match status" value="1"/>
</dbReference>
<feature type="active site" description="Charge relay system" evidence="12">
    <location>
        <position position="191"/>
    </location>
</feature>
<dbReference type="PANTHER" id="PTHR43806">
    <property type="entry name" value="PEPTIDASE S8"/>
    <property type="match status" value="1"/>
</dbReference>
<keyword evidence="5 12" id="KW-0645">Protease</keyword>
<evidence type="ECO:0000256" key="13">
    <source>
        <dbReference type="SAM" id="SignalP"/>
    </source>
</evidence>
<dbReference type="InterPro" id="IPR036852">
    <property type="entry name" value="Peptidase_S8/S53_dom_sf"/>
</dbReference>
<evidence type="ECO:0000256" key="9">
    <source>
        <dbReference type="ARBA" id="ARBA00023026"/>
    </source>
</evidence>
<dbReference type="GO" id="GO:0006508">
    <property type="term" value="P:proteolysis"/>
    <property type="evidence" value="ECO:0007669"/>
    <property type="project" value="UniProtKB-KW"/>
</dbReference>
<dbReference type="EMBL" id="KK207796">
    <property type="protein sequence ID" value="EZF54051.1"/>
    <property type="molecule type" value="Genomic_DNA"/>
</dbReference>
<keyword evidence="9" id="KW-0843">Virulence</keyword>
<accession>A0A022W7C4</accession>
<evidence type="ECO:0000256" key="12">
    <source>
        <dbReference type="PROSITE-ProRule" id="PRU01240"/>
    </source>
</evidence>
<dbReference type="HOGENOM" id="CLU_011263_1_3_1"/>
<evidence type="ECO:0000259" key="15">
    <source>
        <dbReference type="Pfam" id="PF05922"/>
    </source>
</evidence>
<feature type="active site" description="Charge relay system" evidence="12">
    <location>
        <position position="159"/>
    </location>
</feature>
<keyword evidence="4" id="KW-0964">Secreted</keyword>